<dbReference type="NCBIfam" id="TIGR00377">
    <property type="entry name" value="ant_ant_sig"/>
    <property type="match status" value="1"/>
</dbReference>
<dbReference type="PROSITE" id="PS50801">
    <property type="entry name" value="STAS"/>
    <property type="match status" value="1"/>
</dbReference>
<comment type="similarity">
    <text evidence="1 2">Belongs to the anti-sigma-factor antagonist family.</text>
</comment>
<dbReference type="InterPro" id="IPR003658">
    <property type="entry name" value="Anti-sigma_ant"/>
</dbReference>
<sequence length="114" mass="12350">MDVTVSYEEGLIIAGIAGRFDVHSVEAFRDAVLERIDAARPNVVVDLSQVDFMDASALASLVNTLKATMAHHGSIVLANVSESARIILELTRLDQVFDQIEATGEAQRELRLAA</sequence>
<evidence type="ECO:0000313" key="4">
    <source>
        <dbReference type="EMBL" id="MBA8814996.1"/>
    </source>
</evidence>
<evidence type="ECO:0000256" key="2">
    <source>
        <dbReference type="RuleBase" id="RU003749"/>
    </source>
</evidence>
<dbReference type="AlphaFoldDB" id="A0A7W3JLJ7"/>
<evidence type="ECO:0000313" key="5">
    <source>
        <dbReference type="Proteomes" id="UP000526083"/>
    </source>
</evidence>
<dbReference type="CDD" id="cd07043">
    <property type="entry name" value="STAS_anti-anti-sigma_factors"/>
    <property type="match status" value="1"/>
</dbReference>
<protein>
    <recommendedName>
        <fullName evidence="2">Anti-sigma factor antagonist</fullName>
    </recommendedName>
</protein>
<evidence type="ECO:0000256" key="1">
    <source>
        <dbReference type="ARBA" id="ARBA00009013"/>
    </source>
</evidence>
<dbReference type="Proteomes" id="UP000526083">
    <property type="component" value="Unassembled WGS sequence"/>
</dbReference>
<gene>
    <name evidence="4" type="ORF">FHX48_000048</name>
</gene>
<dbReference type="Gene3D" id="3.30.750.24">
    <property type="entry name" value="STAS domain"/>
    <property type="match status" value="1"/>
</dbReference>
<dbReference type="SUPFAM" id="SSF52091">
    <property type="entry name" value="SpoIIaa-like"/>
    <property type="match status" value="1"/>
</dbReference>
<dbReference type="PANTHER" id="PTHR33495">
    <property type="entry name" value="ANTI-SIGMA FACTOR ANTAGONIST TM_1081-RELATED-RELATED"/>
    <property type="match status" value="1"/>
</dbReference>
<evidence type="ECO:0000259" key="3">
    <source>
        <dbReference type="PROSITE" id="PS50801"/>
    </source>
</evidence>
<keyword evidence="5" id="KW-1185">Reference proteome</keyword>
<comment type="caution">
    <text evidence="4">The sequence shown here is derived from an EMBL/GenBank/DDBJ whole genome shotgun (WGS) entry which is preliminary data.</text>
</comment>
<dbReference type="GO" id="GO:0043856">
    <property type="term" value="F:anti-sigma factor antagonist activity"/>
    <property type="evidence" value="ECO:0007669"/>
    <property type="project" value="InterPro"/>
</dbReference>
<name>A0A7W3JLJ7_9MICO</name>
<dbReference type="Pfam" id="PF01740">
    <property type="entry name" value="STAS"/>
    <property type="match status" value="1"/>
</dbReference>
<reference evidence="4 5" key="1">
    <citation type="submission" date="2020-07" db="EMBL/GenBank/DDBJ databases">
        <title>Sequencing the genomes of 1000 actinobacteria strains.</title>
        <authorList>
            <person name="Klenk H.-P."/>
        </authorList>
    </citation>
    <scope>NUCLEOTIDE SEQUENCE [LARGE SCALE GENOMIC DNA]</scope>
    <source>
        <strain evidence="4 5">DSM 27576</strain>
    </source>
</reference>
<accession>A0A7W3JLJ7</accession>
<dbReference type="InterPro" id="IPR036513">
    <property type="entry name" value="STAS_dom_sf"/>
</dbReference>
<dbReference type="EMBL" id="JACGWY010000001">
    <property type="protein sequence ID" value="MBA8814996.1"/>
    <property type="molecule type" value="Genomic_DNA"/>
</dbReference>
<dbReference type="InterPro" id="IPR002645">
    <property type="entry name" value="STAS_dom"/>
</dbReference>
<organism evidence="4 5">
    <name type="scientific">Microbacterium halimionae</name>
    <dbReference type="NCBI Taxonomy" id="1526413"/>
    <lineage>
        <taxon>Bacteria</taxon>
        <taxon>Bacillati</taxon>
        <taxon>Actinomycetota</taxon>
        <taxon>Actinomycetes</taxon>
        <taxon>Micrococcales</taxon>
        <taxon>Microbacteriaceae</taxon>
        <taxon>Microbacterium</taxon>
    </lineage>
</organism>
<proteinExistence type="inferred from homology"/>
<dbReference type="RefSeq" id="WP_167044707.1">
    <property type="nucleotide sequence ID" value="NZ_JAAOZB010000001.1"/>
</dbReference>
<dbReference type="PANTHER" id="PTHR33495:SF2">
    <property type="entry name" value="ANTI-SIGMA FACTOR ANTAGONIST TM_1081-RELATED"/>
    <property type="match status" value="1"/>
</dbReference>
<feature type="domain" description="STAS" evidence="3">
    <location>
        <begin position="1"/>
        <end position="113"/>
    </location>
</feature>